<reference evidence="4 5" key="1">
    <citation type="submission" date="2017-05" db="EMBL/GenBank/DDBJ databases">
        <title>Genomic insights into alkan degradation activity of Oleiphilus messinensis.</title>
        <authorList>
            <person name="Kozyavkin S.A."/>
            <person name="Slesarev A.I."/>
            <person name="Golyshin P.N."/>
            <person name="Korzhenkov A."/>
            <person name="Golyshina O.N."/>
            <person name="Toshchakov S.V."/>
        </authorList>
    </citation>
    <scope>NUCLEOTIDE SEQUENCE [LARGE SCALE GENOMIC DNA]</scope>
    <source>
        <strain evidence="4 5">ME102</strain>
    </source>
</reference>
<dbReference type="EMBL" id="CP021425">
    <property type="protein sequence ID" value="ARU57940.1"/>
    <property type="molecule type" value="Genomic_DNA"/>
</dbReference>
<evidence type="ECO:0000259" key="3">
    <source>
        <dbReference type="PROSITE" id="PS50045"/>
    </source>
</evidence>
<dbReference type="Gene3D" id="3.40.50.300">
    <property type="entry name" value="P-loop containing nucleotide triphosphate hydrolases"/>
    <property type="match status" value="1"/>
</dbReference>
<dbReference type="SMART" id="SM00382">
    <property type="entry name" value="AAA"/>
    <property type="match status" value="1"/>
</dbReference>
<dbReference type="SUPFAM" id="SSF52540">
    <property type="entry name" value="P-loop containing nucleoside triphosphate hydrolases"/>
    <property type="match status" value="1"/>
</dbReference>
<dbReference type="InterPro" id="IPR002078">
    <property type="entry name" value="Sigma_54_int"/>
</dbReference>
<keyword evidence="5" id="KW-1185">Reference proteome</keyword>
<dbReference type="PANTHER" id="PTHR32071">
    <property type="entry name" value="TRANSCRIPTIONAL REGULATORY PROTEIN"/>
    <property type="match status" value="1"/>
</dbReference>
<proteinExistence type="predicted"/>
<evidence type="ECO:0000313" key="4">
    <source>
        <dbReference type="EMBL" id="ARU57940.1"/>
    </source>
</evidence>
<evidence type="ECO:0000256" key="1">
    <source>
        <dbReference type="ARBA" id="ARBA00022741"/>
    </source>
</evidence>
<dbReference type="Pfam" id="PF00158">
    <property type="entry name" value="Sigma54_activat"/>
    <property type="match status" value="1"/>
</dbReference>
<dbReference type="Proteomes" id="UP000196027">
    <property type="component" value="Chromosome"/>
</dbReference>
<dbReference type="NCBIfam" id="NF038308">
    <property type="entry name" value="RNA_repair_RtcR"/>
    <property type="match status" value="1"/>
</dbReference>
<feature type="domain" description="Sigma-54 factor interaction" evidence="3">
    <location>
        <begin position="202"/>
        <end position="440"/>
    </location>
</feature>
<dbReference type="Gene3D" id="1.10.8.60">
    <property type="match status" value="1"/>
</dbReference>
<dbReference type="PROSITE" id="PS50045">
    <property type="entry name" value="SIGMA54_INTERACT_4"/>
    <property type="match status" value="1"/>
</dbReference>
<protein>
    <submittedName>
        <fullName evidence="4">Sigma54-dependent transcription regulator RtcR</fullName>
    </submittedName>
</protein>
<dbReference type="GO" id="GO:0003700">
    <property type="term" value="F:DNA-binding transcription factor activity"/>
    <property type="evidence" value="ECO:0007669"/>
    <property type="project" value="InterPro"/>
</dbReference>
<dbReference type="AlphaFoldDB" id="A0A1Y0ICG0"/>
<dbReference type="InterPro" id="IPR017183">
    <property type="entry name" value="Sigma54_dep_tscrpt_act_RtcR"/>
</dbReference>
<dbReference type="InterPro" id="IPR027417">
    <property type="entry name" value="P-loop_NTPase"/>
</dbReference>
<evidence type="ECO:0000256" key="2">
    <source>
        <dbReference type="ARBA" id="ARBA00022840"/>
    </source>
</evidence>
<dbReference type="PANTHER" id="PTHR32071:SF14">
    <property type="entry name" value="TRANSCRIPTIONAL REGULATORY PROTEIN RTCR"/>
    <property type="match status" value="1"/>
</dbReference>
<gene>
    <name evidence="4" type="ORF">OLMES_3920</name>
</gene>
<keyword evidence="1" id="KW-0547">Nucleotide-binding</keyword>
<accession>A0A1Y0ICG0</accession>
<evidence type="ECO:0000313" key="5">
    <source>
        <dbReference type="Proteomes" id="UP000196027"/>
    </source>
</evidence>
<dbReference type="InterPro" id="IPR009715">
    <property type="entry name" value="RtcR"/>
</dbReference>
<dbReference type="RefSeq" id="WP_269767723.1">
    <property type="nucleotide sequence ID" value="NZ_CP021425.1"/>
</dbReference>
<sequence>MDQLIYYKAKVIETDQVYRMKNVVIGLLGTVLDYRSQGNKRWQSWRPSVGICMQEDFLVDRFELIHQVSEGRLARQVLEDIQTVSPQTEVTLTAVDFKNPWDFEQVYSLLLDFCLGYDFAPDKENYLLHITTGTHVAQICWFLLCEAHYLPAKILQSSPGKKRDGAGGHYQIIDLDLSRYDAISSRFRTQHLEGTEFLKSGIATRNPAFNQMIQQIEKVAIRSTAPMLINGPTGAGKSQLAKRIFELKQKRGTVKGEFVAVNCATIRGDGAMSALFGHTRGAFTGAQNARKGLLARADKGLLFLDEIGELGLDEQAMLLHAVEEKCFYPVGADAPVSSDFQLIAGTNRDLYKAVDDGMFREDLLARINLWRYQLPGLKDRREDIEPNLDYELRQSEIQRGHKVSFNKSARERYTAFALSPDAQWRSNFRDLNASVQRMVTLADGGRINEANVQDEINRLVEQWHPEHAGSRLTSLNLADFLSEDVLATLDRFDQVQLADVIRVCRESRSASEAGRRLFDRSRMRKKTSNDAHRLRQYLTRFGLSFDDLS</sequence>
<keyword evidence="2" id="KW-0067">ATP-binding</keyword>
<dbReference type="PIRSF" id="PIRSF037354">
    <property type="entry name" value="Txn_actvtr_RtcR"/>
    <property type="match status" value="1"/>
</dbReference>
<dbReference type="CDD" id="cd00009">
    <property type="entry name" value="AAA"/>
    <property type="match status" value="1"/>
</dbReference>
<dbReference type="InterPro" id="IPR003593">
    <property type="entry name" value="AAA+_ATPase"/>
</dbReference>
<dbReference type="KEGG" id="ome:OLMES_3920"/>
<dbReference type="Pfam" id="PF06956">
    <property type="entry name" value="RtcR"/>
    <property type="match status" value="1"/>
</dbReference>
<organism evidence="4 5">
    <name type="scientific">Oleiphilus messinensis</name>
    <dbReference type="NCBI Taxonomy" id="141451"/>
    <lineage>
        <taxon>Bacteria</taxon>
        <taxon>Pseudomonadati</taxon>
        <taxon>Pseudomonadota</taxon>
        <taxon>Gammaproteobacteria</taxon>
        <taxon>Oceanospirillales</taxon>
        <taxon>Oleiphilaceae</taxon>
        <taxon>Oleiphilus</taxon>
    </lineage>
</organism>
<name>A0A1Y0ICG0_9GAMM</name>
<dbReference type="GO" id="GO:0005524">
    <property type="term" value="F:ATP binding"/>
    <property type="evidence" value="ECO:0007669"/>
    <property type="project" value="UniProtKB-KW"/>
</dbReference>